<dbReference type="EMBL" id="UINC01169276">
    <property type="protein sequence ID" value="SVD72731.1"/>
    <property type="molecule type" value="Genomic_DNA"/>
</dbReference>
<protein>
    <submittedName>
        <fullName evidence="1">Uncharacterized protein</fullName>
    </submittedName>
</protein>
<dbReference type="AlphaFoldDB" id="A0A382XQL4"/>
<reference evidence="1" key="1">
    <citation type="submission" date="2018-05" db="EMBL/GenBank/DDBJ databases">
        <authorList>
            <person name="Lanie J.A."/>
            <person name="Ng W.-L."/>
            <person name="Kazmierczak K.M."/>
            <person name="Andrzejewski T.M."/>
            <person name="Davidsen T.M."/>
            <person name="Wayne K.J."/>
            <person name="Tettelin H."/>
            <person name="Glass J.I."/>
            <person name="Rusch D."/>
            <person name="Podicherti R."/>
            <person name="Tsui H.-C.T."/>
            <person name="Winkler M.E."/>
        </authorList>
    </citation>
    <scope>NUCLEOTIDE SEQUENCE</scope>
</reference>
<organism evidence="1">
    <name type="scientific">marine metagenome</name>
    <dbReference type="NCBI Taxonomy" id="408172"/>
    <lineage>
        <taxon>unclassified sequences</taxon>
        <taxon>metagenomes</taxon>
        <taxon>ecological metagenomes</taxon>
    </lineage>
</organism>
<name>A0A382XQL4_9ZZZZ</name>
<accession>A0A382XQL4</accession>
<gene>
    <name evidence="1" type="ORF">METZ01_LOCUS425585</name>
</gene>
<sequence>MLEKEQKEGWEELKEIWKNSSQTEKINFQISGLIDELKDWYRSPKISQFEKDSIKSDVITIKASWNQFKGKISEFEKDSINKDVTKITALVKKFLNLLRKIK</sequence>
<proteinExistence type="predicted"/>
<evidence type="ECO:0000313" key="1">
    <source>
        <dbReference type="EMBL" id="SVD72731.1"/>
    </source>
</evidence>